<evidence type="ECO:0000256" key="5">
    <source>
        <dbReference type="ARBA" id="ARBA00023002"/>
    </source>
</evidence>
<keyword evidence="3 6" id="KW-0479">Metal-binding</keyword>
<dbReference type="InterPro" id="IPR013149">
    <property type="entry name" value="ADH-like_C"/>
</dbReference>
<dbReference type="RefSeq" id="WP_037927304.1">
    <property type="nucleotide sequence ID" value="NZ_CP054606.1"/>
</dbReference>
<dbReference type="Proteomes" id="UP000027746">
    <property type="component" value="Unassembled WGS sequence"/>
</dbReference>
<keyword evidence="5" id="KW-0560">Oxidoreductase</keyword>
<dbReference type="AlphaFoldDB" id="A0A073J034"/>
<evidence type="ECO:0000313" key="8">
    <source>
        <dbReference type="EMBL" id="KEJ95230.1"/>
    </source>
</evidence>
<gene>
    <name evidence="8" type="ORF">SUH3_22150</name>
</gene>
<evidence type="ECO:0000256" key="3">
    <source>
        <dbReference type="ARBA" id="ARBA00022723"/>
    </source>
</evidence>
<protein>
    <submittedName>
        <fullName evidence="8">Phosphoesterase</fullName>
    </submittedName>
</protein>
<dbReference type="InterPro" id="IPR036291">
    <property type="entry name" value="NAD(P)-bd_dom_sf"/>
</dbReference>
<accession>A0A073J034</accession>
<feature type="domain" description="4Fe-4S ferredoxin-type" evidence="7">
    <location>
        <begin position="83"/>
        <end position="113"/>
    </location>
</feature>
<proteinExistence type="inferred from homology"/>
<dbReference type="OrthoDB" id="9809185at2"/>
<sequence>MKAVVIHGARDLRIESMAPAPAPAPGEVQVHVANGGICGSDLHYYLHGGFGAIRIRQPMALGHEVSGVVSAIGDGVEGLEVGDKVAVNPSRPCTRCDYCLRGQPNQCLDMRFNGSAMRMPHEQGLFRAALTLPATLVERFAPDADLAFAAMTEPLAVCLHAVRQAGSLVGKTVLVAGSGPIGCLTIAAARLAGATRIVATDISDTPLGVARKMGAHETINLATTPEGLAPFQRDKGQIDISFECSGAPQALGGLLTATRAGGTVILVGMGGDAPLPLQLAVAKELTLRGAFRFHEEFATAARVISDGRIDLAPLLTDVLEADDAVAAFDLAADKARAMKVQIRFSGV</sequence>
<dbReference type="PROSITE" id="PS00059">
    <property type="entry name" value="ADH_ZINC"/>
    <property type="match status" value="1"/>
</dbReference>
<comment type="cofactor">
    <cofactor evidence="1 6">
        <name>Zn(2+)</name>
        <dbReference type="ChEBI" id="CHEBI:29105"/>
    </cofactor>
</comment>
<dbReference type="GO" id="GO:0008270">
    <property type="term" value="F:zinc ion binding"/>
    <property type="evidence" value="ECO:0007669"/>
    <property type="project" value="InterPro"/>
</dbReference>
<dbReference type="PROSITE" id="PS51379">
    <property type="entry name" value="4FE4S_FER_2"/>
    <property type="match status" value="1"/>
</dbReference>
<name>A0A073J034_9RHOB</name>
<dbReference type="InterPro" id="IPR002328">
    <property type="entry name" value="ADH_Zn_CS"/>
</dbReference>
<dbReference type="InterPro" id="IPR011032">
    <property type="entry name" value="GroES-like_sf"/>
</dbReference>
<dbReference type="GeneID" id="68872647"/>
<dbReference type="Pfam" id="PF00107">
    <property type="entry name" value="ADH_zinc_N"/>
    <property type="match status" value="1"/>
</dbReference>
<dbReference type="CDD" id="cd08232">
    <property type="entry name" value="idonate-5-DH"/>
    <property type="match status" value="1"/>
</dbReference>
<dbReference type="SUPFAM" id="SSF51735">
    <property type="entry name" value="NAD(P)-binding Rossmann-fold domains"/>
    <property type="match status" value="1"/>
</dbReference>
<evidence type="ECO:0000256" key="2">
    <source>
        <dbReference type="ARBA" id="ARBA00008072"/>
    </source>
</evidence>
<keyword evidence="9" id="KW-1185">Reference proteome</keyword>
<organism evidence="8 9">
    <name type="scientific">Pseudosulfitobacter pseudonitzschiae</name>
    <dbReference type="NCBI Taxonomy" id="1402135"/>
    <lineage>
        <taxon>Bacteria</taxon>
        <taxon>Pseudomonadati</taxon>
        <taxon>Pseudomonadota</taxon>
        <taxon>Alphaproteobacteria</taxon>
        <taxon>Rhodobacterales</taxon>
        <taxon>Roseobacteraceae</taxon>
        <taxon>Pseudosulfitobacter</taxon>
    </lineage>
</organism>
<dbReference type="Gene3D" id="3.40.50.720">
    <property type="entry name" value="NAD(P)-binding Rossmann-like Domain"/>
    <property type="match status" value="1"/>
</dbReference>
<evidence type="ECO:0000259" key="7">
    <source>
        <dbReference type="PROSITE" id="PS51379"/>
    </source>
</evidence>
<dbReference type="SUPFAM" id="SSF50129">
    <property type="entry name" value="GroES-like"/>
    <property type="match status" value="1"/>
</dbReference>
<evidence type="ECO:0000313" key="9">
    <source>
        <dbReference type="Proteomes" id="UP000027746"/>
    </source>
</evidence>
<comment type="similarity">
    <text evidence="2 6">Belongs to the zinc-containing alcohol dehydrogenase family.</text>
</comment>
<dbReference type="GO" id="GO:0016491">
    <property type="term" value="F:oxidoreductase activity"/>
    <property type="evidence" value="ECO:0007669"/>
    <property type="project" value="UniProtKB-KW"/>
</dbReference>
<comment type="caution">
    <text evidence="8">The sequence shown here is derived from an EMBL/GenBank/DDBJ whole genome shotgun (WGS) entry which is preliminary data.</text>
</comment>
<reference evidence="8 9" key="1">
    <citation type="submission" date="2014-01" db="EMBL/GenBank/DDBJ databases">
        <title>Sulfitobacter sp. H3 (MCCC 1A00686) Genome Sequencing.</title>
        <authorList>
            <person name="Lai Q."/>
            <person name="Hong Z."/>
        </authorList>
    </citation>
    <scope>NUCLEOTIDE SEQUENCE [LARGE SCALE GENOMIC DNA]</scope>
    <source>
        <strain evidence="8 9">H3</strain>
    </source>
</reference>
<dbReference type="PANTHER" id="PTHR43161:SF9">
    <property type="entry name" value="SORBITOL DEHYDROGENASE"/>
    <property type="match status" value="1"/>
</dbReference>
<dbReference type="Gene3D" id="3.90.180.10">
    <property type="entry name" value="Medium-chain alcohol dehydrogenases, catalytic domain"/>
    <property type="match status" value="1"/>
</dbReference>
<evidence type="ECO:0000256" key="4">
    <source>
        <dbReference type="ARBA" id="ARBA00022833"/>
    </source>
</evidence>
<dbReference type="InterPro" id="IPR013154">
    <property type="entry name" value="ADH-like_N"/>
</dbReference>
<dbReference type="PANTHER" id="PTHR43161">
    <property type="entry name" value="SORBITOL DEHYDROGENASE"/>
    <property type="match status" value="1"/>
</dbReference>
<evidence type="ECO:0000256" key="1">
    <source>
        <dbReference type="ARBA" id="ARBA00001947"/>
    </source>
</evidence>
<dbReference type="Pfam" id="PF08240">
    <property type="entry name" value="ADH_N"/>
    <property type="match status" value="1"/>
</dbReference>
<evidence type="ECO:0000256" key="6">
    <source>
        <dbReference type="RuleBase" id="RU361277"/>
    </source>
</evidence>
<keyword evidence="4 6" id="KW-0862">Zinc</keyword>
<dbReference type="InterPro" id="IPR017896">
    <property type="entry name" value="4Fe4S_Fe-S-bd"/>
</dbReference>
<dbReference type="EMBL" id="JAMD01000007">
    <property type="protein sequence ID" value="KEJ95230.1"/>
    <property type="molecule type" value="Genomic_DNA"/>
</dbReference>